<dbReference type="InterPro" id="IPR003807">
    <property type="entry name" value="DUF202"/>
</dbReference>
<evidence type="ECO:0000313" key="8">
    <source>
        <dbReference type="Proteomes" id="UP001344658"/>
    </source>
</evidence>
<evidence type="ECO:0000256" key="2">
    <source>
        <dbReference type="ARBA" id="ARBA00022692"/>
    </source>
</evidence>
<evidence type="ECO:0000256" key="3">
    <source>
        <dbReference type="ARBA" id="ARBA00022989"/>
    </source>
</evidence>
<keyword evidence="4 5" id="KW-0472">Membrane</keyword>
<accession>A0ABU7PIK1</accession>
<keyword evidence="3 5" id="KW-1133">Transmembrane helix</keyword>
<keyword evidence="2 5" id="KW-0812">Transmembrane</keyword>
<evidence type="ECO:0000256" key="1">
    <source>
        <dbReference type="ARBA" id="ARBA00004127"/>
    </source>
</evidence>
<feature type="transmembrane region" description="Helical" evidence="5">
    <location>
        <begin position="105"/>
        <end position="124"/>
    </location>
</feature>
<dbReference type="Proteomes" id="UP001344658">
    <property type="component" value="Unassembled WGS sequence"/>
</dbReference>
<comment type="subcellular location">
    <subcellularLocation>
        <location evidence="1">Endomembrane system</location>
        <topology evidence="1">Multi-pass membrane protein</topology>
    </subcellularLocation>
</comment>
<evidence type="ECO:0000259" key="6">
    <source>
        <dbReference type="Pfam" id="PF02656"/>
    </source>
</evidence>
<gene>
    <name evidence="7" type="ORF">V2S66_27290</name>
</gene>
<protein>
    <submittedName>
        <fullName evidence="7">DUF202 domain-containing protein</fullName>
    </submittedName>
</protein>
<dbReference type="EMBL" id="JAZEWV010000032">
    <property type="protein sequence ID" value="MEE4545660.1"/>
    <property type="molecule type" value="Genomic_DNA"/>
</dbReference>
<dbReference type="Pfam" id="PF02656">
    <property type="entry name" value="DUF202"/>
    <property type="match status" value="1"/>
</dbReference>
<name>A0ABU7PIK1_9ACTN</name>
<evidence type="ECO:0000256" key="4">
    <source>
        <dbReference type="ARBA" id="ARBA00023136"/>
    </source>
</evidence>
<keyword evidence="8" id="KW-1185">Reference proteome</keyword>
<proteinExistence type="predicted"/>
<comment type="caution">
    <text evidence="7">The sequence shown here is derived from an EMBL/GenBank/DDBJ whole genome shotgun (WGS) entry which is preliminary data.</text>
</comment>
<evidence type="ECO:0000313" key="7">
    <source>
        <dbReference type="EMBL" id="MEE4545660.1"/>
    </source>
</evidence>
<evidence type="ECO:0000256" key="5">
    <source>
        <dbReference type="SAM" id="Phobius"/>
    </source>
</evidence>
<dbReference type="RefSeq" id="WP_330799366.1">
    <property type="nucleotide sequence ID" value="NZ_JAZEWV010000032.1"/>
</dbReference>
<feature type="transmembrane region" description="Helical" evidence="5">
    <location>
        <begin position="63"/>
        <end position="84"/>
    </location>
</feature>
<reference evidence="7 8" key="1">
    <citation type="submission" date="2023-12" db="EMBL/GenBank/DDBJ databases">
        <title>Streptomyces sp. V4-01.</title>
        <authorList>
            <person name="Somphong A."/>
            <person name="Phongsopitanun W."/>
        </authorList>
    </citation>
    <scope>NUCLEOTIDE SEQUENCE [LARGE SCALE GENOMIC DNA]</scope>
    <source>
        <strain evidence="7 8">V4-01</strain>
    </source>
</reference>
<feature type="domain" description="DUF202" evidence="6">
    <location>
        <begin position="26"/>
        <end position="88"/>
    </location>
</feature>
<sequence length="125" mass="13029">MDAAPAGEGGARTGSGRWVAVETDRDPGLQPERTRLAWRRTTLSWAVVAVLGVRQALRRPGGGAALPVTAVCVLAAVFLAFLALAHLRIQRLGRSPQPARLSRRAALAVLTCTLALAACGAALIL</sequence>
<organism evidence="7 8">
    <name type="scientific">Actinacidiphila polyblastidii</name>
    <dbReference type="NCBI Taxonomy" id="3110430"/>
    <lineage>
        <taxon>Bacteria</taxon>
        <taxon>Bacillati</taxon>
        <taxon>Actinomycetota</taxon>
        <taxon>Actinomycetes</taxon>
        <taxon>Kitasatosporales</taxon>
        <taxon>Streptomycetaceae</taxon>
        <taxon>Actinacidiphila</taxon>
    </lineage>
</organism>